<dbReference type="EMBL" id="VTPS01000010">
    <property type="protein sequence ID" value="TZE81846.1"/>
    <property type="molecule type" value="Genomic_DNA"/>
</dbReference>
<organism evidence="1 2">
    <name type="scientific">Calorimonas adulescens</name>
    <dbReference type="NCBI Taxonomy" id="2606906"/>
    <lineage>
        <taxon>Bacteria</taxon>
        <taxon>Bacillati</taxon>
        <taxon>Bacillota</taxon>
        <taxon>Clostridia</taxon>
        <taxon>Thermoanaerobacterales</taxon>
        <taxon>Thermoanaerobacteraceae</taxon>
        <taxon>Calorimonas</taxon>
    </lineage>
</organism>
<proteinExistence type="predicted"/>
<protein>
    <submittedName>
        <fullName evidence="1">Uncharacterized protein</fullName>
    </submittedName>
</protein>
<name>A0A5D8QDF1_9THEO</name>
<reference evidence="1 2" key="1">
    <citation type="submission" date="2019-08" db="EMBL/GenBank/DDBJ databases">
        <title>Calorimonas adulescens gen. nov., sp. nov., an anaerobic thermophilic bacterium from Sakhalin hot spring.</title>
        <authorList>
            <person name="Khomyakova M.A."/>
            <person name="Merkel A.Y."/>
            <person name="Novikov A."/>
            <person name="Bonch-Osmolovskaya E.A."/>
            <person name="Slobodkin A.I."/>
        </authorList>
    </citation>
    <scope>NUCLEOTIDE SEQUENCE [LARGE SCALE GENOMIC DNA]</scope>
    <source>
        <strain evidence="1 2">A05MB</strain>
    </source>
</reference>
<sequence length="357" mass="40778">MKKIVVFILIFLVAISFLHDNAWTEVSSRLIFEDNGPASNFFVETSLLFNEIPVYYSGKGISSSGILTDPFEISYVDVKKRRFTLNIPEGTDSITLYLDTSREKKIPLKMPEVLINPVKKELYIRGDVGSIVNIRFSLMKGGTYTVQNVIRNGELKLGYKSLNGELKEGAVVNIDILSPAGYEYISVRRLPYIAVNLDDKGLIVTGYYFNKKVPQLYLLDEKGSILSELQVEAGNGDGFFKARPPKDISIKAGYEIYYKEDMYNFKFTLPEIRASLEKPADLLIYSSRKGAMMLKIDDRILKILPNEDGLYRYRITDKNKNKIVGFKVGYVSGEGNEFWRTFELDSEQSYQYMNIYI</sequence>
<gene>
    <name evidence="1" type="ORF">FWJ32_07665</name>
</gene>
<dbReference type="Proteomes" id="UP000322976">
    <property type="component" value="Unassembled WGS sequence"/>
</dbReference>
<evidence type="ECO:0000313" key="1">
    <source>
        <dbReference type="EMBL" id="TZE81846.1"/>
    </source>
</evidence>
<keyword evidence="2" id="KW-1185">Reference proteome</keyword>
<evidence type="ECO:0000313" key="2">
    <source>
        <dbReference type="Proteomes" id="UP000322976"/>
    </source>
</evidence>
<comment type="caution">
    <text evidence="1">The sequence shown here is derived from an EMBL/GenBank/DDBJ whole genome shotgun (WGS) entry which is preliminary data.</text>
</comment>
<dbReference type="RefSeq" id="WP_149545372.1">
    <property type="nucleotide sequence ID" value="NZ_VTPS01000010.1"/>
</dbReference>
<dbReference type="AlphaFoldDB" id="A0A5D8QDF1"/>
<accession>A0A5D8QDF1</accession>